<proteinExistence type="predicted"/>
<evidence type="ECO:0000313" key="2">
    <source>
        <dbReference type="Proteomes" id="UP000006671"/>
    </source>
</evidence>
<keyword evidence="2" id="KW-1185">Reference proteome</keyword>
<accession>D2W364</accession>
<protein>
    <submittedName>
        <fullName evidence="1">Predicted protein</fullName>
    </submittedName>
</protein>
<dbReference type="Proteomes" id="UP000006671">
    <property type="component" value="Unassembled WGS sequence"/>
</dbReference>
<dbReference type="AlphaFoldDB" id="D2W364"/>
<dbReference type="InParanoid" id="D2W364"/>
<dbReference type="RefSeq" id="XP_002669209.1">
    <property type="nucleotide sequence ID" value="XM_002669163.1"/>
</dbReference>
<reference evidence="1 2" key="1">
    <citation type="journal article" date="2010" name="Cell">
        <title>The genome of Naegleria gruberi illuminates early eukaryotic versatility.</title>
        <authorList>
            <person name="Fritz-Laylin L.K."/>
            <person name="Prochnik S.E."/>
            <person name="Ginger M.L."/>
            <person name="Dacks J.B."/>
            <person name="Carpenter M.L."/>
            <person name="Field M.C."/>
            <person name="Kuo A."/>
            <person name="Paredez A."/>
            <person name="Chapman J."/>
            <person name="Pham J."/>
            <person name="Shu S."/>
            <person name="Neupane R."/>
            <person name="Cipriano M."/>
            <person name="Mancuso J."/>
            <person name="Tu H."/>
            <person name="Salamov A."/>
            <person name="Lindquist E."/>
            <person name="Shapiro H."/>
            <person name="Lucas S."/>
            <person name="Grigoriev I.V."/>
            <person name="Cande W.Z."/>
            <person name="Fulton C."/>
            <person name="Rokhsar D.S."/>
            <person name="Dawson S.C."/>
        </authorList>
    </citation>
    <scope>NUCLEOTIDE SEQUENCE [LARGE SCALE GENOMIC DNA]</scope>
    <source>
        <strain evidence="1 2">NEG-M</strain>
    </source>
</reference>
<name>D2W364_NAEGR</name>
<dbReference type="VEuPathDB" id="AmoebaDB:NAEGRDRAFT_75835"/>
<organism evidence="2">
    <name type="scientific">Naegleria gruberi</name>
    <name type="common">Amoeba</name>
    <dbReference type="NCBI Taxonomy" id="5762"/>
    <lineage>
        <taxon>Eukaryota</taxon>
        <taxon>Discoba</taxon>
        <taxon>Heterolobosea</taxon>
        <taxon>Tetramitia</taxon>
        <taxon>Eutetramitia</taxon>
        <taxon>Vahlkampfiidae</taxon>
        <taxon>Naegleria</taxon>
    </lineage>
</organism>
<sequence>MNSYHMNLIKCMKKTGKFNNWKETLNIIRKSILTLYRYSGIKFSAQWKYDIHYNILPQIEHNACCYVQINRPTSIESTLDLLFDYNEMATVLNINHKWMSTRENIFFHTNRKPKFVERALFGYWEFLPTDLSIYRNAIIFYENLNKLNIFERCIEHFTKCNLKYFKNAFDNEHFDKFYALFEYLKTFHRKGRVYDEQFGENLNGFLSHISKVECSTNNREKLKDLLIFQELLVE</sequence>
<gene>
    <name evidence="1" type="ORF">NAEGRDRAFT_75835</name>
</gene>
<dbReference type="KEGG" id="ngr:NAEGRDRAFT_75835"/>
<dbReference type="GeneID" id="8862532"/>
<evidence type="ECO:0000313" key="1">
    <source>
        <dbReference type="EMBL" id="EFC36465.1"/>
    </source>
</evidence>
<dbReference type="EMBL" id="GG738930">
    <property type="protein sequence ID" value="EFC36465.1"/>
    <property type="molecule type" value="Genomic_DNA"/>
</dbReference>